<dbReference type="InterPro" id="IPR012923">
    <property type="entry name" value="Csm3"/>
</dbReference>
<evidence type="ECO:0000256" key="2">
    <source>
        <dbReference type="ARBA" id="ARBA00006075"/>
    </source>
</evidence>
<evidence type="ECO:0000256" key="1">
    <source>
        <dbReference type="ARBA" id="ARBA00004123"/>
    </source>
</evidence>
<evidence type="ECO:0000256" key="7">
    <source>
        <dbReference type="SAM" id="MobiDB-lite"/>
    </source>
</evidence>
<keyword evidence="4 6" id="KW-0539">Nucleus</keyword>
<dbReference type="GO" id="GO:0043111">
    <property type="term" value="P:replication fork arrest"/>
    <property type="evidence" value="ECO:0007669"/>
    <property type="project" value="TreeGrafter"/>
</dbReference>
<dbReference type="GO" id="GO:0031298">
    <property type="term" value="C:replication fork protection complex"/>
    <property type="evidence" value="ECO:0007669"/>
    <property type="project" value="TreeGrafter"/>
</dbReference>
<feature type="region of interest" description="Disordered" evidence="7">
    <location>
        <begin position="152"/>
        <end position="177"/>
    </location>
</feature>
<dbReference type="AlphaFoldDB" id="A0A2G8LA87"/>
<dbReference type="EMBL" id="MRZV01000151">
    <property type="protein sequence ID" value="PIK57162.1"/>
    <property type="molecule type" value="Genomic_DNA"/>
</dbReference>
<evidence type="ECO:0000256" key="5">
    <source>
        <dbReference type="ARBA" id="ARBA00023306"/>
    </source>
</evidence>
<dbReference type="STRING" id="307972.A0A2G8LA87"/>
<dbReference type="Proteomes" id="UP000230750">
    <property type="component" value="Unassembled WGS sequence"/>
</dbReference>
<accession>A0A2G8LA87</accession>
<feature type="region of interest" description="Disordered" evidence="7">
    <location>
        <begin position="1"/>
        <end position="50"/>
    </location>
</feature>
<comment type="similarity">
    <text evidence="2 6">Belongs to the CSM3 family.</text>
</comment>
<evidence type="ECO:0000259" key="8">
    <source>
        <dbReference type="Pfam" id="PF07962"/>
    </source>
</evidence>
<sequence>MIEPLSPLARYNESAGNEASTGGALDGLLGEPDTETTGDVKPRRLVKRKPQPKLDEQLLTGPRGLPSLEKHFERVKFKGKGHEVGDLNILMVEMEHWLNRLYPKLTMREMITKMEKMGKKQKVKTCVSKIRLDMPILPEDFVGAEDIVDDVLRGNDEEDGDDEDDVRRVMKRRQQTL</sequence>
<comment type="subcellular location">
    <subcellularLocation>
        <location evidence="1 6">Nucleus</location>
    </subcellularLocation>
</comment>
<dbReference type="PANTHER" id="PTHR13220">
    <property type="entry name" value="TIMELESS INTERACTING-RELATED"/>
    <property type="match status" value="1"/>
</dbReference>
<feature type="domain" description="Chromosome segregation in meiosis protein 3" evidence="8">
    <location>
        <begin position="53"/>
        <end position="134"/>
    </location>
</feature>
<gene>
    <name evidence="9" type="ORF">BSL78_05914</name>
</gene>
<organism evidence="9 10">
    <name type="scientific">Stichopus japonicus</name>
    <name type="common">Sea cucumber</name>
    <dbReference type="NCBI Taxonomy" id="307972"/>
    <lineage>
        <taxon>Eukaryota</taxon>
        <taxon>Metazoa</taxon>
        <taxon>Echinodermata</taxon>
        <taxon>Eleutherozoa</taxon>
        <taxon>Echinozoa</taxon>
        <taxon>Holothuroidea</taxon>
        <taxon>Aspidochirotacea</taxon>
        <taxon>Aspidochirotida</taxon>
        <taxon>Stichopodidae</taxon>
        <taxon>Apostichopus</taxon>
    </lineage>
</organism>
<dbReference type="GO" id="GO:0006974">
    <property type="term" value="P:DNA damage response"/>
    <property type="evidence" value="ECO:0007669"/>
    <property type="project" value="UniProtKB-KW"/>
</dbReference>
<evidence type="ECO:0000313" key="9">
    <source>
        <dbReference type="EMBL" id="PIK57162.1"/>
    </source>
</evidence>
<proteinExistence type="inferred from homology"/>
<keyword evidence="10" id="KW-1185">Reference proteome</keyword>
<keyword evidence="5 6" id="KW-0131">Cell cycle</keyword>
<evidence type="ECO:0000256" key="6">
    <source>
        <dbReference type="RuleBase" id="RU366049"/>
    </source>
</evidence>
<evidence type="ECO:0000313" key="10">
    <source>
        <dbReference type="Proteomes" id="UP000230750"/>
    </source>
</evidence>
<reference evidence="9 10" key="1">
    <citation type="journal article" date="2017" name="PLoS Biol.">
        <title>The sea cucumber genome provides insights into morphological evolution and visceral regeneration.</title>
        <authorList>
            <person name="Zhang X."/>
            <person name="Sun L."/>
            <person name="Yuan J."/>
            <person name="Sun Y."/>
            <person name="Gao Y."/>
            <person name="Zhang L."/>
            <person name="Li S."/>
            <person name="Dai H."/>
            <person name="Hamel J.F."/>
            <person name="Liu C."/>
            <person name="Yu Y."/>
            <person name="Liu S."/>
            <person name="Lin W."/>
            <person name="Guo K."/>
            <person name="Jin S."/>
            <person name="Xu P."/>
            <person name="Storey K.B."/>
            <person name="Huan P."/>
            <person name="Zhang T."/>
            <person name="Zhou Y."/>
            <person name="Zhang J."/>
            <person name="Lin C."/>
            <person name="Li X."/>
            <person name="Xing L."/>
            <person name="Huo D."/>
            <person name="Sun M."/>
            <person name="Wang L."/>
            <person name="Mercier A."/>
            <person name="Li F."/>
            <person name="Yang H."/>
            <person name="Xiang J."/>
        </authorList>
    </citation>
    <scope>NUCLEOTIDE SEQUENCE [LARGE SCALE GENOMIC DNA]</scope>
    <source>
        <strain evidence="9">Shaxun</strain>
        <tissue evidence="9">Muscle</tissue>
    </source>
</reference>
<evidence type="ECO:0000256" key="3">
    <source>
        <dbReference type="ARBA" id="ARBA00022763"/>
    </source>
</evidence>
<dbReference type="Pfam" id="PF07962">
    <property type="entry name" value="Swi3"/>
    <property type="match status" value="1"/>
</dbReference>
<dbReference type="GO" id="GO:0031297">
    <property type="term" value="P:replication fork processing"/>
    <property type="evidence" value="ECO:0007669"/>
    <property type="project" value="UniProtKB-UniRule"/>
</dbReference>
<dbReference type="GO" id="GO:0000076">
    <property type="term" value="P:DNA replication checkpoint signaling"/>
    <property type="evidence" value="ECO:0007669"/>
    <property type="project" value="UniProtKB-UniRule"/>
</dbReference>
<dbReference type="PANTHER" id="PTHR13220:SF11">
    <property type="entry name" value="TIMELESS-INTERACTING PROTEIN"/>
    <property type="match status" value="1"/>
</dbReference>
<comment type="function">
    <text evidence="6">Plays an important role in the control of DNA replication and the maintenance of replication fork stability.</text>
</comment>
<dbReference type="InterPro" id="IPR040038">
    <property type="entry name" value="TIPIN/Csm3/Swi3"/>
</dbReference>
<keyword evidence="3 6" id="KW-0227">DNA damage</keyword>
<dbReference type="OrthoDB" id="437078at2759"/>
<name>A0A2G8LA87_STIJA</name>
<dbReference type="GO" id="GO:0003677">
    <property type="term" value="F:DNA binding"/>
    <property type="evidence" value="ECO:0007669"/>
    <property type="project" value="TreeGrafter"/>
</dbReference>
<comment type="caution">
    <text evidence="9">The sequence shown here is derived from an EMBL/GenBank/DDBJ whole genome shotgun (WGS) entry which is preliminary data.</text>
</comment>
<evidence type="ECO:0000256" key="4">
    <source>
        <dbReference type="ARBA" id="ARBA00023242"/>
    </source>
</evidence>
<protein>
    <recommendedName>
        <fullName evidence="6">TIMELESS-interacting protein</fullName>
    </recommendedName>
</protein>